<reference evidence="1 2" key="1">
    <citation type="submission" date="2013-03" db="EMBL/GenBank/DDBJ databases">
        <title>The Genome Sequence of Capronia epimyces CBS 606.96.</title>
        <authorList>
            <consortium name="The Broad Institute Genomics Platform"/>
            <person name="Cuomo C."/>
            <person name="de Hoog S."/>
            <person name="Gorbushina A."/>
            <person name="Walker B."/>
            <person name="Young S.K."/>
            <person name="Zeng Q."/>
            <person name="Gargeya S."/>
            <person name="Fitzgerald M."/>
            <person name="Haas B."/>
            <person name="Abouelleil A."/>
            <person name="Allen A.W."/>
            <person name="Alvarado L."/>
            <person name="Arachchi H.M."/>
            <person name="Berlin A.M."/>
            <person name="Chapman S.B."/>
            <person name="Gainer-Dewar J."/>
            <person name="Goldberg J."/>
            <person name="Griggs A."/>
            <person name="Gujja S."/>
            <person name="Hansen M."/>
            <person name="Howarth C."/>
            <person name="Imamovic A."/>
            <person name="Ireland A."/>
            <person name="Larimer J."/>
            <person name="McCowan C."/>
            <person name="Murphy C."/>
            <person name="Pearson M."/>
            <person name="Poon T.W."/>
            <person name="Priest M."/>
            <person name="Roberts A."/>
            <person name="Saif S."/>
            <person name="Shea T."/>
            <person name="Sisk P."/>
            <person name="Sykes S."/>
            <person name="Wortman J."/>
            <person name="Nusbaum C."/>
            <person name="Birren B."/>
        </authorList>
    </citation>
    <scope>NUCLEOTIDE SEQUENCE [LARGE SCALE GENOMIC DNA]</scope>
    <source>
        <strain evidence="1 2">CBS 606.96</strain>
    </source>
</reference>
<dbReference type="OrthoDB" id="2993351at2759"/>
<dbReference type="Proteomes" id="UP000019478">
    <property type="component" value="Unassembled WGS sequence"/>
</dbReference>
<proteinExistence type="predicted"/>
<gene>
    <name evidence="1" type="ORF">A1O3_03260</name>
</gene>
<dbReference type="HOGENOM" id="CLU_1855018_0_0_1"/>
<dbReference type="AlphaFoldDB" id="W9YVK8"/>
<name>W9YVK8_9EURO</name>
<dbReference type="GeneID" id="19167388"/>
<organism evidence="1 2">
    <name type="scientific">Capronia epimyces CBS 606.96</name>
    <dbReference type="NCBI Taxonomy" id="1182542"/>
    <lineage>
        <taxon>Eukaryota</taxon>
        <taxon>Fungi</taxon>
        <taxon>Dikarya</taxon>
        <taxon>Ascomycota</taxon>
        <taxon>Pezizomycotina</taxon>
        <taxon>Eurotiomycetes</taxon>
        <taxon>Chaetothyriomycetidae</taxon>
        <taxon>Chaetothyriales</taxon>
        <taxon>Herpotrichiellaceae</taxon>
        <taxon>Capronia</taxon>
    </lineage>
</organism>
<keyword evidence="2" id="KW-1185">Reference proteome</keyword>
<sequence>MRRPFYNFIKPLPPYLQYTSPSEAGWGEPSTLPKLAHRQRQETSQISYSARTPSLDPLAMQNLRLEEQLIANETNEQTLKQLLSTRSVISTTSSFAERQQVAAGEQNVFGEIGTGSIGMFLEHTGFICVYILSAGPKR</sequence>
<evidence type="ECO:0000313" key="1">
    <source>
        <dbReference type="EMBL" id="EXJ86309.1"/>
    </source>
</evidence>
<accession>W9YVK8</accession>
<comment type="caution">
    <text evidence="1">The sequence shown here is derived from an EMBL/GenBank/DDBJ whole genome shotgun (WGS) entry which is preliminary data.</text>
</comment>
<dbReference type="RefSeq" id="XP_007731588.1">
    <property type="nucleotide sequence ID" value="XM_007733398.1"/>
</dbReference>
<protein>
    <submittedName>
        <fullName evidence="1">Uncharacterized protein</fullName>
    </submittedName>
</protein>
<dbReference type="EMBL" id="AMGY01000003">
    <property type="protein sequence ID" value="EXJ86309.1"/>
    <property type="molecule type" value="Genomic_DNA"/>
</dbReference>
<evidence type="ECO:0000313" key="2">
    <source>
        <dbReference type="Proteomes" id="UP000019478"/>
    </source>
</evidence>